<evidence type="ECO:0000256" key="2">
    <source>
        <dbReference type="ARBA" id="ARBA00022801"/>
    </source>
</evidence>
<evidence type="ECO:0000256" key="5">
    <source>
        <dbReference type="ARBA" id="ARBA00043667"/>
    </source>
</evidence>
<dbReference type="EC" id="3.1.1.116" evidence="3"/>
<evidence type="ECO:0000313" key="13">
    <source>
        <dbReference type="EMBL" id="KAG8193469.1"/>
    </source>
</evidence>
<name>A0AAV6V9Y6_9ARAC</name>
<comment type="catalytic activity">
    <reaction evidence="11">
        <text>1-octadecanoyl-2-(5Z,8Z,11Z,14Z-eicosatetraenoyl)-sn-glycerol + H2O = 2-(5Z,8Z,11Z,14Z-eicosatetraenoyl)-glycerol + octadecanoate + H(+)</text>
        <dbReference type="Rhea" id="RHEA:38507"/>
        <dbReference type="ChEBI" id="CHEBI:15377"/>
        <dbReference type="ChEBI" id="CHEBI:15378"/>
        <dbReference type="ChEBI" id="CHEBI:25629"/>
        <dbReference type="ChEBI" id="CHEBI:52392"/>
        <dbReference type="ChEBI" id="CHEBI:75728"/>
    </reaction>
</comment>
<dbReference type="SUPFAM" id="SSF53474">
    <property type="entry name" value="alpha/beta-Hydrolases"/>
    <property type="match status" value="1"/>
</dbReference>
<reference evidence="13 14" key="1">
    <citation type="journal article" date="2022" name="Nat. Ecol. Evol.">
        <title>A masculinizing supergene underlies an exaggerated male reproductive morph in a spider.</title>
        <authorList>
            <person name="Hendrickx F."/>
            <person name="De Corte Z."/>
            <person name="Sonet G."/>
            <person name="Van Belleghem S.M."/>
            <person name="Kostlbacher S."/>
            <person name="Vangestel C."/>
        </authorList>
    </citation>
    <scope>NUCLEOTIDE SEQUENCE [LARGE SCALE GENOMIC DNA]</scope>
    <source>
        <strain evidence="13">W744_W776</strain>
    </source>
</reference>
<evidence type="ECO:0000256" key="9">
    <source>
        <dbReference type="ARBA" id="ARBA00048504"/>
    </source>
</evidence>
<dbReference type="InterPro" id="IPR000639">
    <property type="entry name" value="Epox_hydrolase-like"/>
</dbReference>
<evidence type="ECO:0000256" key="1">
    <source>
        <dbReference type="ARBA" id="ARBA00008645"/>
    </source>
</evidence>
<organism evidence="13 14">
    <name type="scientific">Oedothorax gibbosus</name>
    <dbReference type="NCBI Taxonomy" id="931172"/>
    <lineage>
        <taxon>Eukaryota</taxon>
        <taxon>Metazoa</taxon>
        <taxon>Ecdysozoa</taxon>
        <taxon>Arthropoda</taxon>
        <taxon>Chelicerata</taxon>
        <taxon>Arachnida</taxon>
        <taxon>Araneae</taxon>
        <taxon>Araneomorphae</taxon>
        <taxon>Entelegynae</taxon>
        <taxon>Araneoidea</taxon>
        <taxon>Linyphiidae</taxon>
        <taxon>Erigoninae</taxon>
        <taxon>Oedothorax</taxon>
    </lineage>
</organism>
<keyword evidence="2" id="KW-0378">Hydrolase</keyword>
<proteinExistence type="inferred from homology"/>
<sequence>MELAYDVYSPPGDREQNLPPVICLHGMLDSRKTWKHIAPKIAMQTGRKVYAVDARNHGESQWEDYMTFDTLAQDLDNFLVKHDIPKAALVGHSMGGRTALTLALLKPEKVEKIVIEDIDLRNFRPSATSSVMQFQLLLKESLNSIPAGASEMEAKRSIVDFILPLLGNNSSSRDIGEKFDFSMIPLKCHNGVYSWQANLNAIEQFLTTDRIRQILSGVYMGDALFLYGTKSFFKVKTDPLIPKFFPRSVRLGFQGANHLIHTEHPKRFTNEVVNFIKGYHNIQSKY</sequence>
<accession>A0AAV6V9Y6</accession>
<evidence type="ECO:0000256" key="4">
    <source>
        <dbReference type="ARBA" id="ARBA00042703"/>
    </source>
</evidence>
<comment type="catalytic activity">
    <reaction evidence="5">
        <text>a 1,2-diacyl-sn-glycerol + H2O = a 2-acylglycerol + a fatty acid + H(+)</text>
        <dbReference type="Rhea" id="RHEA:33275"/>
        <dbReference type="ChEBI" id="CHEBI:15377"/>
        <dbReference type="ChEBI" id="CHEBI:15378"/>
        <dbReference type="ChEBI" id="CHEBI:17389"/>
        <dbReference type="ChEBI" id="CHEBI:17815"/>
        <dbReference type="ChEBI" id="CHEBI:28868"/>
        <dbReference type="EC" id="3.1.1.116"/>
    </reaction>
</comment>
<dbReference type="GO" id="GO:0052689">
    <property type="term" value="F:carboxylic ester hydrolase activity"/>
    <property type="evidence" value="ECO:0007669"/>
    <property type="project" value="TreeGrafter"/>
</dbReference>
<keyword evidence="14" id="KW-1185">Reference proteome</keyword>
<evidence type="ECO:0000256" key="6">
    <source>
        <dbReference type="ARBA" id="ARBA00043742"/>
    </source>
</evidence>
<dbReference type="PRINTS" id="PR00412">
    <property type="entry name" value="EPOXHYDRLASE"/>
</dbReference>
<dbReference type="Pfam" id="PF00561">
    <property type="entry name" value="Abhydrolase_1"/>
    <property type="match status" value="1"/>
</dbReference>
<dbReference type="PANTHER" id="PTHR46118:SF4">
    <property type="entry name" value="PROTEIN ABHD11"/>
    <property type="match status" value="1"/>
</dbReference>
<dbReference type="InterPro" id="IPR000073">
    <property type="entry name" value="AB_hydrolase_1"/>
</dbReference>
<feature type="domain" description="AB hydrolase-1" evidence="12">
    <location>
        <begin position="19"/>
        <end position="265"/>
    </location>
</feature>
<protein>
    <recommendedName>
        <fullName evidence="7">sn-1-specific diacylglycerol lipase ABHD11</fullName>
        <ecNumber evidence="3">3.1.1.116</ecNumber>
    </recommendedName>
    <alternativeName>
        <fullName evidence="4">Alpha/beta hydrolase domain-containing protein 11</fullName>
    </alternativeName>
</protein>
<dbReference type="EMBL" id="JAFNEN010000120">
    <property type="protein sequence ID" value="KAG8193469.1"/>
    <property type="molecule type" value="Genomic_DNA"/>
</dbReference>
<dbReference type="AlphaFoldDB" id="A0AAV6V9Y6"/>
<dbReference type="InterPro" id="IPR029058">
    <property type="entry name" value="AB_hydrolase_fold"/>
</dbReference>
<comment type="catalytic activity">
    <reaction evidence="8">
        <text>1-octadecanoyl-2-(4Z,7Z,10Z,13Z,16Z,19Z-docosahexaenoyl)-sn-glycerol + H2O = 2-(4Z,7Z,10Z,13Z,16Z,19Z-docosahexaenoyl)-glycerol + octadecanoate + H(+)</text>
        <dbReference type="Rhea" id="RHEA:77107"/>
        <dbReference type="ChEBI" id="CHEBI:15377"/>
        <dbReference type="ChEBI" id="CHEBI:15378"/>
        <dbReference type="ChEBI" id="CHEBI:25629"/>
        <dbReference type="ChEBI" id="CHEBI:77129"/>
        <dbReference type="ChEBI" id="CHEBI:186738"/>
    </reaction>
</comment>
<evidence type="ECO:0000313" key="14">
    <source>
        <dbReference type="Proteomes" id="UP000827092"/>
    </source>
</evidence>
<evidence type="ECO:0000256" key="10">
    <source>
        <dbReference type="ARBA" id="ARBA00048513"/>
    </source>
</evidence>
<gene>
    <name evidence="13" type="ORF">JTE90_023721</name>
</gene>
<dbReference type="Proteomes" id="UP000827092">
    <property type="component" value="Unassembled WGS sequence"/>
</dbReference>
<evidence type="ECO:0000256" key="7">
    <source>
        <dbReference type="ARBA" id="ARBA00044064"/>
    </source>
</evidence>
<dbReference type="Gene3D" id="3.40.50.1820">
    <property type="entry name" value="alpha/beta hydrolase"/>
    <property type="match status" value="1"/>
</dbReference>
<dbReference type="PRINTS" id="PR00111">
    <property type="entry name" value="ABHYDROLASE"/>
</dbReference>
<evidence type="ECO:0000256" key="3">
    <source>
        <dbReference type="ARBA" id="ARBA00026104"/>
    </source>
</evidence>
<comment type="catalytic activity">
    <reaction evidence="10">
        <text>1-octadecanoyl-2-(9Z-octadecenoyl)-sn-glycerol + H2O = 2-(9Z-octadecenoyl)-glycerol + octadecanoate + H(+)</text>
        <dbReference type="Rhea" id="RHEA:77103"/>
        <dbReference type="ChEBI" id="CHEBI:15377"/>
        <dbReference type="ChEBI" id="CHEBI:15378"/>
        <dbReference type="ChEBI" id="CHEBI:25629"/>
        <dbReference type="ChEBI" id="CHEBI:73990"/>
        <dbReference type="ChEBI" id="CHEBI:75468"/>
    </reaction>
</comment>
<evidence type="ECO:0000256" key="8">
    <source>
        <dbReference type="ARBA" id="ARBA00048283"/>
    </source>
</evidence>
<evidence type="ECO:0000259" key="12">
    <source>
        <dbReference type="Pfam" id="PF00561"/>
    </source>
</evidence>
<dbReference type="PANTHER" id="PTHR46118">
    <property type="entry name" value="PROTEIN ABHD11"/>
    <property type="match status" value="1"/>
</dbReference>
<dbReference type="GO" id="GO:0005739">
    <property type="term" value="C:mitochondrion"/>
    <property type="evidence" value="ECO:0007669"/>
    <property type="project" value="TreeGrafter"/>
</dbReference>
<comment type="caution">
    <text evidence="13">The sequence shown here is derived from an EMBL/GenBank/DDBJ whole genome shotgun (WGS) entry which is preliminary data.</text>
</comment>
<comment type="similarity">
    <text evidence="1">Belongs to the AB hydrolase superfamily.</text>
</comment>
<comment type="catalytic activity">
    <reaction evidence="6">
        <text>a 1,3-diacyl-sn-glycerol + H2O = a 1-acyl-sn-glycerol + a fatty acid + H(+)</text>
        <dbReference type="Rhea" id="RHEA:38503"/>
        <dbReference type="ChEBI" id="CHEBI:15377"/>
        <dbReference type="ChEBI" id="CHEBI:15378"/>
        <dbReference type="ChEBI" id="CHEBI:28868"/>
        <dbReference type="ChEBI" id="CHEBI:64683"/>
        <dbReference type="ChEBI" id="CHEBI:77272"/>
    </reaction>
</comment>
<evidence type="ECO:0000256" key="11">
    <source>
        <dbReference type="ARBA" id="ARBA00048919"/>
    </source>
</evidence>
<comment type="catalytic activity">
    <reaction evidence="9">
        <text>1,2-didecanoylglycerol + H2O = decanoylglycerol + decanoate + H(+)</text>
        <dbReference type="Rhea" id="RHEA:48596"/>
        <dbReference type="ChEBI" id="CHEBI:11152"/>
        <dbReference type="ChEBI" id="CHEBI:15377"/>
        <dbReference type="ChEBI" id="CHEBI:15378"/>
        <dbReference type="ChEBI" id="CHEBI:27689"/>
        <dbReference type="ChEBI" id="CHEBI:90605"/>
    </reaction>
</comment>